<gene>
    <name evidence="2" type="ORF">B0T14DRAFT_563637</name>
</gene>
<dbReference type="Proteomes" id="UP001175000">
    <property type="component" value="Unassembled WGS sequence"/>
</dbReference>
<name>A0AA39X5U8_9PEZI</name>
<sequence length="174" mass="19812">MSKRRHSFSMHWLKWTGTGFLTSRPHFPPLSTLYTALSLGTSSSHVTFFDSSLPQIAPVSSAEFFIAFALRSSVGRCLYVTMAWLLAGVLVAGVASGLMVEWIRGYGLYNDPEKNKEMWRMYVYSEEDRLVNWRCVERQAVARERDLEVMMEKFTRAPHVLHAKEELEGGRTGG</sequence>
<dbReference type="Pfam" id="PF05705">
    <property type="entry name" value="DUF829"/>
    <property type="match status" value="1"/>
</dbReference>
<reference evidence="2" key="1">
    <citation type="submission" date="2023-06" db="EMBL/GenBank/DDBJ databases">
        <title>Genome-scale phylogeny and comparative genomics of the fungal order Sordariales.</title>
        <authorList>
            <consortium name="Lawrence Berkeley National Laboratory"/>
            <person name="Hensen N."/>
            <person name="Bonometti L."/>
            <person name="Westerberg I."/>
            <person name="Brannstrom I.O."/>
            <person name="Guillou S."/>
            <person name="Cros-Aarteil S."/>
            <person name="Calhoun S."/>
            <person name="Haridas S."/>
            <person name="Kuo A."/>
            <person name="Mondo S."/>
            <person name="Pangilinan J."/>
            <person name="Riley R."/>
            <person name="Labutti K."/>
            <person name="Andreopoulos B."/>
            <person name="Lipzen A."/>
            <person name="Chen C."/>
            <person name="Yanf M."/>
            <person name="Daum C."/>
            <person name="Ng V."/>
            <person name="Clum A."/>
            <person name="Steindorff A."/>
            <person name="Ohm R."/>
            <person name="Martin F."/>
            <person name="Silar P."/>
            <person name="Natvig D."/>
            <person name="Lalanne C."/>
            <person name="Gautier V."/>
            <person name="Ament-Velasquez S.L."/>
            <person name="Kruys A."/>
            <person name="Hutchinson M.I."/>
            <person name="Powell A.J."/>
            <person name="Barry K."/>
            <person name="Miller A.N."/>
            <person name="Grigoriev I.V."/>
            <person name="Debuchy R."/>
            <person name="Gladieux P."/>
            <person name="Thoren M.H."/>
            <person name="Johannesson H."/>
        </authorList>
    </citation>
    <scope>NUCLEOTIDE SEQUENCE</scope>
    <source>
        <strain evidence="2">CBS 606.72</strain>
    </source>
</reference>
<keyword evidence="1" id="KW-0812">Transmembrane</keyword>
<protein>
    <submittedName>
        <fullName evidence="2">Uncharacterized protein</fullName>
    </submittedName>
</protein>
<comment type="caution">
    <text evidence="2">The sequence shown here is derived from an EMBL/GenBank/DDBJ whole genome shotgun (WGS) entry which is preliminary data.</text>
</comment>
<dbReference type="EMBL" id="JAULSU010000002">
    <property type="protein sequence ID" value="KAK0627869.1"/>
    <property type="molecule type" value="Genomic_DNA"/>
</dbReference>
<organism evidence="2 3">
    <name type="scientific">Immersiella caudata</name>
    <dbReference type="NCBI Taxonomy" id="314043"/>
    <lineage>
        <taxon>Eukaryota</taxon>
        <taxon>Fungi</taxon>
        <taxon>Dikarya</taxon>
        <taxon>Ascomycota</taxon>
        <taxon>Pezizomycotina</taxon>
        <taxon>Sordariomycetes</taxon>
        <taxon>Sordariomycetidae</taxon>
        <taxon>Sordariales</taxon>
        <taxon>Lasiosphaeriaceae</taxon>
        <taxon>Immersiella</taxon>
    </lineage>
</organism>
<keyword evidence="1" id="KW-0472">Membrane</keyword>
<evidence type="ECO:0000313" key="3">
    <source>
        <dbReference type="Proteomes" id="UP001175000"/>
    </source>
</evidence>
<dbReference type="AlphaFoldDB" id="A0AA39X5U8"/>
<evidence type="ECO:0000256" key="1">
    <source>
        <dbReference type="SAM" id="Phobius"/>
    </source>
</evidence>
<proteinExistence type="predicted"/>
<feature type="transmembrane region" description="Helical" evidence="1">
    <location>
        <begin position="77"/>
        <end position="100"/>
    </location>
</feature>
<keyword evidence="1" id="KW-1133">Transmembrane helix</keyword>
<dbReference type="InterPro" id="IPR008547">
    <property type="entry name" value="DUF829_TMEM53"/>
</dbReference>
<keyword evidence="3" id="KW-1185">Reference proteome</keyword>
<accession>A0AA39X5U8</accession>
<evidence type="ECO:0000313" key="2">
    <source>
        <dbReference type="EMBL" id="KAK0627869.1"/>
    </source>
</evidence>